<protein>
    <submittedName>
        <fullName evidence="1">Uncharacterized protein</fullName>
    </submittedName>
</protein>
<name>A0A1A9Z9K4_GLOPL</name>
<sequence length="129" mass="14464">MTNLNSYSRYRIQWNMHHYDGLLAPLVSVVALSFARFTSAHPMVYDATPAPAFCVSYLQFDGESNSNNSLPEPKEYQGALPMDSLLRQRLSKSSTVIMICNSIIIQGVLITNPVEMSDAHTYMQTRASK</sequence>
<evidence type="ECO:0000313" key="1">
    <source>
        <dbReference type="EnsemblMetazoa" id="GPAI007868-PA"/>
    </source>
</evidence>
<organism evidence="1 2">
    <name type="scientific">Glossina pallidipes</name>
    <name type="common">Tsetse fly</name>
    <dbReference type="NCBI Taxonomy" id="7398"/>
    <lineage>
        <taxon>Eukaryota</taxon>
        <taxon>Metazoa</taxon>
        <taxon>Ecdysozoa</taxon>
        <taxon>Arthropoda</taxon>
        <taxon>Hexapoda</taxon>
        <taxon>Insecta</taxon>
        <taxon>Pterygota</taxon>
        <taxon>Neoptera</taxon>
        <taxon>Endopterygota</taxon>
        <taxon>Diptera</taxon>
        <taxon>Brachycera</taxon>
        <taxon>Muscomorpha</taxon>
        <taxon>Hippoboscoidea</taxon>
        <taxon>Glossinidae</taxon>
        <taxon>Glossina</taxon>
    </lineage>
</organism>
<dbReference type="Proteomes" id="UP000092445">
    <property type="component" value="Unassembled WGS sequence"/>
</dbReference>
<reference evidence="1" key="2">
    <citation type="submission" date="2020-05" db="UniProtKB">
        <authorList>
            <consortium name="EnsemblMetazoa"/>
        </authorList>
    </citation>
    <scope>IDENTIFICATION</scope>
    <source>
        <strain evidence="1">IAEA</strain>
    </source>
</reference>
<dbReference type="VEuPathDB" id="VectorBase:GPAI007868"/>
<dbReference type="EnsemblMetazoa" id="GPAI007868-RA">
    <property type="protein sequence ID" value="GPAI007868-PA"/>
    <property type="gene ID" value="GPAI007868"/>
</dbReference>
<accession>A0A1A9Z9K4</accession>
<proteinExistence type="predicted"/>
<keyword evidence="2" id="KW-1185">Reference proteome</keyword>
<dbReference type="AlphaFoldDB" id="A0A1A9Z9K4"/>
<reference evidence="2" key="1">
    <citation type="submission" date="2014-03" db="EMBL/GenBank/DDBJ databases">
        <authorList>
            <person name="Aksoy S."/>
            <person name="Warren W."/>
            <person name="Wilson R.K."/>
        </authorList>
    </citation>
    <scope>NUCLEOTIDE SEQUENCE [LARGE SCALE GENOMIC DNA]</scope>
    <source>
        <strain evidence="2">IAEA</strain>
    </source>
</reference>
<evidence type="ECO:0000313" key="2">
    <source>
        <dbReference type="Proteomes" id="UP000092445"/>
    </source>
</evidence>